<accession>A0ABM5MS14</accession>
<sequence>MIYGNSIRKLHIIAFTELEAKQNNTEDETQNYLSQLSKQLNPDTIWYRVRQFLIQRYNKHIDSSVFSKLVVTEEDIDNKKLILKSISAFYDYYVRNNCMQDLDKAFKAQVFTFELMKFQNN</sequence>
<dbReference type="EMBL" id="CP003304">
    <property type="protein sequence ID" value="AFB21057.1"/>
    <property type="molecule type" value="Genomic_DNA"/>
</dbReference>
<organism evidence="1 2">
    <name type="scientific">Rickettsia canadensis str. CA410</name>
    <dbReference type="NCBI Taxonomy" id="1105107"/>
    <lineage>
        <taxon>Bacteria</taxon>
        <taxon>Pseudomonadati</taxon>
        <taxon>Pseudomonadota</taxon>
        <taxon>Alphaproteobacteria</taxon>
        <taxon>Rickettsiales</taxon>
        <taxon>Rickettsiaceae</taxon>
        <taxon>Rickettsieae</taxon>
        <taxon>Rickettsia</taxon>
        <taxon>belli group</taxon>
    </lineage>
</organism>
<name>A0ABM5MS14_RICCA</name>
<protein>
    <submittedName>
        <fullName evidence="1">Uncharacterized protein</fullName>
    </submittedName>
</protein>
<reference evidence="2" key="1">
    <citation type="submission" date="2012-02" db="EMBL/GenBank/DDBJ databases">
        <title>Complete genome sequence of Rickettsia parkeri strain Portsmouth.</title>
        <authorList>
            <person name="Johnson S.L."/>
            <person name="Munk A.C."/>
            <person name="Han S."/>
            <person name="Bruce D.C."/>
            <person name="Dasch G.A."/>
        </authorList>
    </citation>
    <scope>NUCLEOTIDE SEQUENCE [LARGE SCALE GENOMIC DNA]</scope>
    <source>
        <strain evidence="2">CA410</strain>
    </source>
</reference>
<evidence type="ECO:0000313" key="1">
    <source>
        <dbReference type="EMBL" id="AFB21057.1"/>
    </source>
</evidence>
<dbReference type="Proteomes" id="UP000007878">
    <property type="component" value="Chromosome"/>
</dbReference>
<proteinExistence type="predicted"/>
<keyword evidence="2" id="KW-1185">Reference proteome</keyword>
<gene>
    <name evidence="1" type="ORF">RCA_02420</name>
</gene>
<evidence type="ECO:0000313" key="2">
    <source>
        <dbReference type="Proteomes" id="UP000007878"/>
    </source>
</evidence>